<dbReference type="PANTHER" id="PTHR22754:SF32">
    <property type="entry name" value="DISCO-INTERACTING PROTEIN 2"/>
    <property type="match status" value="1"/>
</dbReference>
<feature type="domain" description="AMP-binding enzyme C-terminal" evidence="3">
    <location>
        <begin position="1499"/>
        <end position="1606"/>
    </location>
</feature>
<dbReference type="Gene3D" id="3.30.300.30">
    <property type="match status" value="1"/>
</dbReference>
<evidence type="ECO:0000259" key="3">
    <source>
        <dbReference type="Pfam" id="PF23024"/>
    </source>
</evidence>
<dbReference type="SUPFAM" id="SSF56801">
    <property type="entry name" value="Acetyl-CoA synthetase-like"/>
    <property type="match status" value="2"/>
</dbReference>
<evidence type="ECO:0000313" key="5">
    <source>
        <dbReference type="EMBL" id="RCI02066.1"/>
    </source>
</evidence>
<gene>
    <name evidence="5" type="ORF">CU098_000046</name>
</gene>
<accession>A0A367KIN0</accession>
<name>A0A367KIN0_RHIST</name>
<feature type="compositionally biased region" description="Polar residues" evidence="1">
    <location>
        <begin position="109"/>
        <end position="133"/>
    </location>
</feature>
<dbReference type="InterPro" id="IPR042099">
    <property type="entry name" value="ANL_N_sf"/>
</dbReference>
<dbReference type="Proteomes" id="UP000253551">
    <property type="component" value="Unassembled WGS sequence"/>
</dbReference>
<evidence type="ECO:0008006" key="7">
    <source>
        <dbReference type="Google" id="ProtNLM"/>
    </source>
</evidence>
<dbReference type="Gene3D" id="3.40.50.12780">
    <property type="entry name" value="N-terminal domain of ligase-like"/>
    <property type="match status" value="2"/>
</dbReference>
<feature type="domain" description="AMP-dependent synthetase/ligase" evidence="2">
    <location>
        <begin position="290"/>
        <end position="600"/>
    </location>
</feature>
<feature type="compositionally biased region" description="Pro residues" evidence="1">
    <location>
        <begin position="88"/>
        <end position="100"/>
    </location>
</feature>
<dbReference type="InterPro" id="IPR056881">
    <property type="entry name" value="Mug62_dom"/>
</dbReference>
<feature type="compositionally biased region" description="Polar residues" evidence="1">
    <location>
        <begin position="1660"/>
        <end position="1677"/>
    </location>
</feature>
<dbReference type="Pfam" id="PF24919">
    <property type="entry name" value="Mug62"/>
    <property type="match status" value="1"/>
</dbReference>
<evidence type="ECO:0000259" key="2">
    <source>
        <dbReference type="Pfam" id="PF00501"/>
    </source>
</evidence>
<dbReference type="STRING" id="4846.A0A367KIN0"/>
<dbReference type="Pfam" id="PF00501">
    <property type="entry name" value="AMP-binding"/>
    <property type="match status" value="2"/>
</dbReference>
<evidence type="ECO:0000259" key="4">
    <source>
        <dbReference type="Pfam" id="PF24919"/>
    </source>
</evidence>
<evidence type="ECO:0000313" key="6">
    <source>
        <dbReference type="Proteomes" id="UP000253551"/>
    </source>
</evidence>
<feature type="region of interest" description="Disordered" evidence="1">
    <location>
        <begin position="1654"/>
        <end position="1684"/>
    </location>
</feature>
<dbReference type="InterPro" id="IPR045851">
    <property type="entry name" value="AMP-bd_C_sf"/>
</dbReference>
<sequence length="1684" mass="189127">MPGYPIRPNNVYPQQPRPYMMDNNYRPAPMYNNRPPPSHAFDPRMTARPIYNNNYPVRPNMNGYRPSMLPPNSQPGSIYRPQQQQQQQPPPPPPSNPPPSQNMYYRPQQLPTTPSPIMSSQASMTHSRSTSLDSKPEFTFNKPYPPSIRQNLDMVMEPESLDWDTASQASWRPGREGSIMTMPKSISSNSGFLDPTIQRTRSNASLGRSRYRDSYMATTFKAIEPPPQPKLMFQDPADQMFLADLAGRQMTPLKGRPIPFDLYDSDNKVRLTDFSHIVNALRYKATESTDRLKEAFAIVDGRGKESATLTWDKLNARAEKIAQTLQQKHKVKQGDRIALIYRKSEVLEFIPALFGCFLAGVTAVPINAAEDLSELSFIISLANIHLILTTDYNHRAFVKEKNVELAGHVTWLKTNDLGTWYPSKKSSEYPPIKVPEIAYIEYAKANNGELKGVTVTHASIMEQCAAFQAATTETIVNTNGNGVEVKPKHRTRQSDVVVSYFEPRQQIGLILSVLQSVYAGNLTIFANGSIVDTPAVWIYVLSKYNATMALADYNSLKFITHYFESNQKEVKTHSKKVVPDLSSLRYLIVDTNIVRPELNQLIADKLLGPLGNTDCPLEVICPVLSLPEHGGKIVSMRDNLGPAFTEESVEHEELVSEEGQQITHSIKTTQSVLAPGGSRDAFACLLDAQALRRNKVLVLAAGAEAKKAENLNEPGRVCVESFGFCMPKTNVAIVDPDTATVCPPDTLGEVWVDSPSMHGGFWALPKHTESIFHARPIVVHPESFYPEVSTEVYLRTGLCGTMIGGRLFILGPYEDRIRQQHLGSELGLEDTYYASELLNTIRKRARIQKCTLFEVFVKRQHLPIVVCESNANRADLIKLADEIDEALIDFHGLRAYAIIFVKENGLPRQKVHGRRVIHSLMTKKYFIHGQLNIRHIKIDVDRTIFNLATNVDPTNNLWLSGMAYDKAIRTGAIIPHPQRQHTGLEQVRNVIDERTNYDVSRFTNMVDILQWRTTLYPEEVAFTLSTLSGQNINTKTYSWRKLSYKSAAVAALLVKKGLKRGSRVLAMIPFGVDYVFCIYACLAIGVIPIPIEPVDPQLQSGRINEFAEQLIEASRDLGASAILASSEGEDVFKNNAVKSALKQLLPSSYKLPETINISKAPKNHKMLGKESGFTVRPEWITSNRNVPAMITIQTSSDGRRLYAHLGHDTILNQCRTQKMTCQMRFQRGIVTTGLGTYDGLGLLHALFCGVYVGCSTVLIPSADFYMNPVSFFESLQRHKVKDAFLTNALVQFAMNRMNANDSRHITLKGVQNLMLANDNRPKPLLYQHMARYFVRHRLDKESINTVYSHAANPMITTRSYMLLEPIALSVDPYWLRQGIVRAMNPEEEAYGILLNDSGIVPSNTMIAIVNPETRTLCPSHVVGEIWVSSDSNAKTFYGLDDASHAQRFEASIAGNDPNIKYFRTGDLGFLWNVRRRVDNRMMQPVLEEGQCLYVLGPINETIYRNGLIHFPIDIELSIERCHPMIPAGGSIVFQYKEEVVAVVSVKSNEYALSAVPLVVNAILEHHSFLVDIVVIVHPNHFPRSRFGDKMRRKALIVFAEKKLTAIYVKRITNQHENLMLPQWTQSQLSLADVNDSGSVHSAHFAQSISDFHSEFDRPSAPQSLMRQDTSLSRTSHATEIHSPI</sequence>
<proteinExistence type="predicted"/>
<dbReference type="OrthoDB" id="69964at2759"/>
<dbReference type="Pfam" id="PF23024">
    <property type="entry name" value="AMP-dom_DIP2-like"/>
    <property type="match status" value="1"/>
</dbReference>
<dbReference type="PANTHER" id="PTHR22754">
    <property type="entry name" value="DISCO-INTERACTING PROTEIN 2 DIP2 -RELATED"/>
    <property type="match status" value="1"/>
</dbReference>
<dbReference type="InterPro" id="IPR000873">
    <property type="entry name" value="AMP-dep_synth/lig_dom"/>
</dbReference>
<comment type="caution">
    <text evidence="5">The sequence shown here is derived from an EMBL/GenBank/DDBJ whole genome shotgun (WGS) entry which is preliminary data.</text>
</comment>
<dbReference type="InterPro" id="IPR025110">
    <property type="entry name" value="AMP-bd_C"/>
</dbReference>
<organism evidence="5 6">
    <name type="scientific">Rhizopus stolonifer</name>
    <name type="common">Rhizopus nigricans</name>
    <dbReference type="NCBI Taxonomy" id="4846"/>
    <lineage>
        <taxon>Eukaryota</taxon>
        <taxon>Fungi</taxon>
        <taxon>Fungi incertae sedis</taxon>
        <taxon>Mucoromycota</taxon>
        <taxon>Mucoromycotina</taxon>
        <taxon>Mucoromycetes</taxon>
        <taxon>Mucorales</taxon>
        <taxon>Mucorineae</taxon>
        <taxon>Rhizopodaceae</taxon>
        <taxon>Rhizopus</taxon>
    </lineage>
</organism>
<dbReference type="GO" id="GO:0005829">
    <property type="term" value="C:cytosol"/>
    <property type="evidence" value="ECO:0007669"/>
    <property type="project" value="TreeGrafter"/>
</dbReference>
<feature type="domain" description="AMP-dependent synthetase/ligase" evidence="2">
    <location>
        <begin position="1015"/>
        <end position="1437"/>
    </location>
</feature>
<feature type="region of interest" description="Disordered" evidence="1">
    <location>
        <begin position="1"/>
        <end position="145"/>
    </location>
</feature>
<dbReference type="EMBL" id="PJQM01001545">
    <property type="protein sequence ID" value="RCI02066.1"/>
    <property type="molecule type" value="Genomic_DNA"/>
</dbReference>
<protein>
    <recommendedName>
        <fullName evidence="7">DMAP1-binding domain-containing protein</fullName>
    </recommendedName>
</protein>
<reference evidence="5 6" key="1">
    <citation type="journal article" date="2018" name="G3 (Bethesda)">
        <title>Phylogenetic and Phylogenomic Definition of Rhizopus Species.</title>
        <authorList>
            <person name="Gryganskyi A.P."/>
            <person name="Golan J."/>
            <person name="Dolatabadi S."/>
            <person name="Mondo S."/>
            <person name="Robb S."/>
            <person name="Idnurm A."/>
            <person name="Muszewska A."/>
            <person name="Steczkiewicz K."/>
            <person name="Masonjones S."/>
            <person name="Liao H.L."/>
            <person name="Gajdeczka M.T."/>
            <person name="Anike F."/>
            <person name="Vuek A."/>
            <person name="Anishchenko I.M."/>
            <person name="Voigt K."/>
            <person name="de Hoog G.S."/>
            <person name="Smith M.E."/>
            <person name="Heitman J."/>
            <person name="Vilgalys R."/>
            <person name="Stajich J.E."/>
        </authorList>
    </citation>
    <scope>NUCLEOTIDE SEQUENCE [LARGE SCALE GENOMIC DNA]</scope>
    <source>
        <strain evidence="5 6">LSU 92-RS-03</strain>
    </source>
</reference>
<keyword evidence="6" id="KW-1185">Reference proteome</keyword>
<evidence type="ECO:0000256" key="1">
    <source>
        <dbReference type="SAM" id="MobiDB-lite"/>
    </source>
</evidence>
<feature type="domain" description="Meiotically up-regulated gene 62 protein-like alpha-beta" evidence="4">
    <location>
        <begin position="813"/>
        <end position="947"/>
    </location>
</feature>